<feature type="compositionally biased region" description="Polar residues" evidence="2">
    <location>
        <begin position="288"/>
        <end position="297"/>
    </location>
</feature>
<dbReference type="SMART" id="SM00184">
    <property type="entry name" value="RING"/>
    <property type="match status" value="1"/>
</dbReference>
<dbReference type="EMBL" id="JAXQNO010000018">
    <property type="protein sequence ID" value="KAK4776279.1"/>
    <property type="molecule type" value="Genomic_DNA"/>
</dbReference>
<feature type="compositionally biased region" description="Acidic residues" evidence="2">
    <location>
        <begin position="198"/>
        <end position="211"/>
    </location>
</feature>
<dbReference type="GO" id="GO:0008270">
    <property type="term" value="F:zinc ion binding"/>
    <property type="evidence" value="ECO:0007669"/>
    <property type="project" value="UniProtKB-KW"/>
</dbReference>
<feature type="region of interest" description="Disordered" evidence="2">
    <location>
        <begin position="178"/>
        <end position="231"/>
    </location>
</feature>
<feature type="transmembrane region" description="Helical" evidence="3">
    <location>
        <begin position="6"/>
        <end position="31"/>
    </location>
</feature>
<keyword evidence="1" id="KW-0479">Metal-binding</keyword>
<dbReference type="PANTHER" id="PTHR47035">
    <property type="entry name" value="OS11G0150450 PROTEIN"/>
    <property type="match status" value="1"/>
</dbReference>
<name>A0AAN7L2L7_TRANT</name>
<comment type="caution">
    <text evidence="5">The sequence shown here is derived from an EMBL/GenBank/DDBJ whole genome shotgun (WGS) entry which is preliminary data.</text>
</comment>
<evidence type="ECO:0000256" key="2">
    <source>
        <dbReference type="SAM" id="MobiDB-lite"/>
    </source>
</evidence>
<keyword evidence="3" id="KW-0472">Membrane</keyword>
<keyword evidence="3" id="KW-1133">Transmembrane helix</keyword>
<evidence type="ECO:0000259" key="4">
    <source>
        <dbReference type="PROSITE" id="PS50089"/>
    </source>
</evidence>
<dbReference type="PROSITE" id="PS50089">
    <property type="entry name" value="ZF_RING_2"/>
    <property type="match status" value="1"/>
</dbReference>
<dbReference type="InterPro" id="IPR053070">
    <property type="entry name" value="RING-type_E3_ubiquitin-ligase"/>
</dbReference>
<feature type="domain" description="RING-type" evidence="4">
    <location>
        <begin position="86"/>
        <end position="128"/>
    </location>
</feature>
<dbReference type="InterPro" id="IPR001841">
    <property type="entry name" value="Znf_RING"/>
</dbReference>
<keyword evidence="6" id="KW-1185">Reference proteome</keyword>
<evidence type="ECO:0000313" key="5">
    <source>
        <dbReference type="EMBL" id="KAK4776279.1"/>
    </source>
</evidence>
<dbReference type="Proteomes" id="UP001346149">
    <property type="component" value="Unassembled WGS sequence"/>
</dbReference>
<protein>
    <recommendedName>
        <fullName evidence="4">RING-type domain-containing protein</fullName>
    </recommendedName>
</protein>
<evidence type="ECO:0000313" key="6">
    <source>
        <dbReference type="Proteomes" id="UP001346149"/>
    </source>
</evidence>
<dbReference type="Pfam" id="PF13639">
    <property type="entry name" value="zf-RING_2"/>
    <property type="match status" value="1"/>
</dbReference>
<dbReference type="SUPFAM" id="SSF57850">
    <property type="entry name" value="RING/U-box"/>
    <property type="match status" value="1"/>
</dbReference>
<evidence type="ECO:0000256" key="3">
    <source>
        <dbReference type="SAM" id="Phobius"/>
    </source>
</evidence>
<sequence length="297" mass="33100">MMSSGINLVMTVIGFAMSTMFIVFICTRLICGRIQHNASRRTFHLASRSDLSIMERGLHGLEPVVVSNFPTKKYGDMFSTVDDTQCVVCLTEYHHEDVLRILPNCGHSFHANCIDIWLHQHCTCPVCRISLREYSEKKRIMQPLFSSAFRSFRGPEQLLVHSPNCVYAGQSYHTRTVGRHHAGPVQEDSGGSRNTITESEEIISTVDDEQDWLSRNKKGKRLENPSNGQPAWEAQAVGAGVSLLSARPTTPPLVTDDAMPIQDRESKATEQKDTLGTMCGNRQRGFTPASSDTSNVK</sequence>
<dbReference type="AlphaFoldDB" id="A0AAN7L2L7"/>
<dbReference type="PANTHER" id="PTHR47035:SF3">
    <property type="entry name" value="OS11G0150450 PROTEIN"/>
    <property type="match status" value="1"/>
</dbReference>
<dbReference type="CDD" id="cd16461">
    <property type="entry name" value="RING-H2_EL5-like"/>
    <property type="match status" value="1"/>
</dbReference>
<gene>
    <name evidence="5" type="ORF">SAY86_004967</name>
</gene>
<keyword evidence="3" id="KW-0812">Transmembrane</keyword>
<feature type="region of interest" description="Disordered" evidence="2">
    <location>
        <begin position="245"/>
        <end position="297"/>
    </location>
</feature>
<proteinExistence type="predicted"/>
<keyword evidence="1" id="KW-0862">Zinc</keyword>
<reference evidence="5 6" key="1">
    <citation type="journal article" date="2023" name="Hortic Res">
        <title>Pangenome of water caltrop reveals structural variations and asymmetric subgenome divergence after allopolyploidization.</title>
        <authorList>
            <person name="Zhang X."/>
            <person name="Chen Y."/>
            <person name="Wang L."/>
            <person name="Yuan Y."/>
            <person name="Fang M."/>
            <person name="Shi L."/>
            <person name="Lu R."/>
            <person name="Comes H.P."/>
            <person name="Ma Y."/>
            <person name="Chen Y."/>
            <person name="Huang G."/>
            <person name="Zhou Y."/>
            <person name="Zheng Z."/>
            <person name="Qiu Y."/>
        </authorList>
    </citation>
    <scope>NUCLEOTIDE SEQUENCE [LARGE SCALE GENOMIC DNA]</scope>
    <source>
        <strain evidence="5">F231</strain>
    </source>
</reference>
<dbReference type="InterPro" id="IPR013083">
    <property type="entry name" value="Znf_RING/FYVE/PHD"/>
</dbReference>
<accession>A0AAN7L2L7</accession>
<dbReference type="Gene3D" id="3.30.40.10">
    <property type="entry name" value="Zinc/RING finger domain, C3HC4 (zinc finger)"/>
    <property type="match status" value="1"/>
</dbReference>
<organism evidence="5 6">
    <name type="scientific">Trapa natans</name>
    <name type="common">Water chestnut</name>
    <dbReference type="NCBI Taxonomy" id="22666"/>
    <lineage>
        <taxon>Eukaryota</taxon>
        <taxon>Viridiplantae</taxon>
        <taxon>Streptophyta</taxon>
        <taxon>Embryophyta</taxon>
        <taxon>Tracheophyta</taxon>
        <taxon>Spermatophyta</taxon>
        <taxon>Magnoliopsida</taxon>
        <taxon>eudicotyledons</taxon>
        <taxon>Gunneridae</taxon>
        <taxon>Pentapetalae</taxon>
        <taxon>rosids</taxon>
        <taxon>malvids</taxon>
        <taxon>Myrtales</taxon>
        <taxon>Lythraceae</taxon>
        <taxon>Trapa</taxon>
    </lineage>
</organism>
<feature type="compositionally biased region" description="Basic and acidic residues" evidence="2">
    <location>
        <begin position="262"/>
        <end position="273"/>
    </location>
</feature>
<keyword evidence="1" id="KW-0863">Zinc-finger</keyword>
<evidence type="ECO:0000256" key="1">
    <source>
        <dbReference type="PROSITE-ProRule" id="PRU00175"/>
    </source>
</evidence>